<keyword evidence="9" id="KW-1185">Reference proteome</keyword>
<feature type="transmembrane region" description="Helical" evidence="7">
    <location>
        <begin position="567"/>
        <end position="590"/>
    </location>
</feature>
<feature type="transmembrane region" description="Helical" evidence="7">
    <location>
        <begin position="213"/>
        <end position="236"/>
    </location>
</feature>
<proteinExistence type="inferred from homology"/>
<evidence type="ECO:0000313" key="8">
    <source>
        <dbReference type="EMBL" id="KAL1876173.1"/>
    </source>
</evidence>
<dbReference type="InterPro" id="IPR000109">
    <property type="entry name" value="POT_fam"/>
</dbReference>
<gene>
    <name evidence="8" type="ORF">VTK73DRAFT_9611</name>
</gene>
<keyword evidence="3 7" id="KW-0812">Transmembrane</keyword>
<keyword evidence="5 7" id="KW-0472">Membrane</keyword>
<keyword evidence="4 7" id="KW-1133">Transmembrane helix</keyword>
<feature type="transmembrane region" description="Helical" evidence="7">
    <location>
        <begin position="596"/>
        <end position="615"/>
    </location>
</feature>
<feature type="transmembrane region" description="Helical" evidence="7">
    <location>
        <begin position="180"/>
        <end position="201"/>
    </location>
</feature>
<feature type="transmembrane region" description="Helical" evidence="7">
    <location>
        <begin position="298"/>
        <end position="319"/>
    </location>
</feature>
<reference evidence="8 9" key="1">
    <citation type="journal article" date="2024" name="Commun. Biol.">
        <title>Comparative genomic analysis of thermophilic fungi reveals convergent evolutionary adaptations and gene losses.</title>
        <authorList>
            <person name="Steindorff A.S."/>
            <person name="Aguilar-Pontes M.V."/>
            <person name="Robinson A.J."/>
            <person name="Andreopoulos B."/>
            <person name="LaButti K."/>
            <person name="Kuo A."/>
            <person name="Mondo S."/>
            <person name="Riley R."/>
            <person name="Otillar R."/>
            <person name="Haridas S."/>
            <person name="Lipzen A."/>
            <person name="Grimwood J."/>
            <person name="Schmutz J."/>
            <person name="Clum A."/>
            <person name="Reid I.D."/>
            <person name="Moisan M.C."/>
            <person name="Butler G."/>
            <person name="Nguyen T.T.M."/>
            <person name="Dewar K."/>
            <person name="Conant G."/>
            <person name="Drula E."/>
            <person name="Henrissat B."/>
            <person name="Hansel C."/>
            <person name="Singer S."/>
            <person name="Hutchinson M.I."/>
            <person name="de Vries R.P."/>
            <person name="Natvig D.O."/>
            <person name="Powell A.J."/>
            <person name="Tsang A."/>
            <person name="Grigoriev I.V."/>
        </authorList>
    </citation>
    <scope>NUCLEOTIDE SEQUENCE [LARGE SCALE GENOMIC DNA]</scope>
    <source>
        <strain evidence="8 9">ATCC 24622</strain>
    </source>
</reference>
<protein>
    <submittedName>
        <fullName evidence="8">Uncharacterized protein</fullName>
    </submittedName>
</protein>
<feature type="region of interest" description="Disordered" evidence="6">
    <location>
        <begin position="73"/>
        <end position="112"/>
    </location>
</feature>
<name>A0ABR3XJR6_9PEZI</name>
<comment type="subcellular location">
    <subcellularLocation>
        <location evidence="1">Membrane</location>
        <topology evidence="1">Multi-pass membrane protein</topology>
    </subcellularLocation>
</comment>
<dbReference type="Proteomes" id="UP001586593">
    <property type="component" value="Unassembled WGS sequence"/>
</dbReference>
<evidence type="ECO:0000256" key="2">
    <source>
        <dbReference type="ARBA" id="ARBA00005982"/>
    </source>
</evidence>
<feature type="transmembrane region" description="Helical" evidence="7">
    <location>
        <begin position="242"/>
        <end position="259"/>
    </location>
</feature>
<dbReference type="EMBL" id="JAZHXJ010000082">
    <property type="protein sequence ID" value="KAL1876173.1"/>
    <property type="molecule type" value="Genomic_DNA"/>
</dbReference>
<evidence type="ECO:0000256" key="1">
    <source>
        <dbReference type="ARBA" id="ARBA00004141"/>
    </source>
</evidence>
<evidence type="ECO:0000256" key="4">
    <source>
        <dbReference type="ARBA" id="ARBA00022989"/>
    </source>
</evidence>
<evidence type="ECO:0000256" key="3">
    <source>
        <dbReference type="ARBA" id="ARBA00022692"/>
    </source>
</evidence>
<feature type="transmembrane region" description="Helical" evidence="7">
    <location>
        <begin position="489"/>
        <end position="511"/>
    </location>
</feature>
<evidence type="ECO:0000256" key="5">
    <source>
        <dbReference type="ARBA" id="ARBA00023136"/>
    </source>
</evidence>
<comment type="similarity">
    <text evidence="2">Belongs to the major facilitator superfamily. Proton-dependent oligopeptide transporter (POT/PTR) (TC 2.A.17) family.</text>
</comment>
<dbReference type="PANTHER" id="PTHR11654">
    <property type="entry name" value="OLIGOPEPTIDE TRANSPORTER-RELATED"/>
    <property type="match status" value="1"/>
</dbReference>
<organism evidence="8 9">
    <name type="scientific">Phialemonium thermophilum</name>
    <dbReference type="NCBI Taxonomy" id="223376"/>
    <lineage>
        <taxon>Eukaryota</taxon>
        <taxon>Fungi</taxon>
        <taxon>Dikarya</taxon>
        <taxon>Ascomycota</taxon>
        <taxon>Pezizomycotina</taxon>
        <taxon>Sordariomycetes</taxon>
        <taxon>Sordariomycetidae</taxon>
        <taxon>Cephalothecales</taxon>
        <taxon>Cephalothecaceae</taxon>
        <taxon>Phialemonium</taxon>
    </lineage>
</organism>
<dbReference type="SUPFAM" id="SSF103473">
    <property type="entry name" value="MFS general substrate transporter"/>
    <property type="match status" value="1"/>
</dbReference>
<evidence type="ECO:0000313" key="9">
    <source>
        <dbReference type="Proteomes" id="UP001586593"/>
    </source>
</evidence>
<dbReference type="InterPro" id="IPR036259">
    <property type="entry name" value="MFS_trans_sf"/>
</dbReference>
<comment type="caution">
    <text evidence="8">The sequence shown here is derived from an EMBL/GenBank/DDBJ whole genome shotgun (WGS) entry which is preliminary data.</text>
</comment>
<dbReference type="Pfam" id="PF00854">
    <property type="entry name" value="PTR2"/>
    <property type="match status" value="1"/>
</dbReference>
<feature type="transmembrane region" description="Helical" evidence="7">
    <location>
        <begin position="325"/>
        <end position="347"/>
    </location>
</feature>
<accession>A0ABR3XJR6</accession>
<evidence type="ECO:0000256" key="6">
    <source>
        <dbReference type="SAM" id="MobiDB-lite"/>
    </source>
</evidence>
<sequence length="647" mass="71000">MARDATTTTVCTARDGLSIEPASTCVTLQTSFYTRRNHATAGSGVWLGSDVTPATQAKEVDGAIVTASTGLTTKGEPLNLDVESATGSGGHRDHSGDDPDYPAPTEEERKSLRKVPDSIPYVSYVLCVVEVAERASYYGTSTVFRNFMQFPLPKGGNGTGAVPKNNPNGHAGALNKGLQFASALSILFTFLAYVVPIFGAWLADTRIGRYKAIILGVFVGGVAHVILIGGAAPALLKAGHGLAPFIVGFFLLAVGAGIFKPNVAPTVIDQYTHQREYVKTLKSGERVLVDPETTIRRILLIFYSCINVGAFFSLATTYAEKYRGFWIAFLLTGIVYFLLPILLWWMYGRTIKKPPLGSELTDFFKITFLALKRNRGNIFAKDFWDKARPSVLREEGVRVSWSDKLVVDVKRTFQACLIFLYFPVYNINDNGIGAVQSNQGAAMTSKGAPNDLLGNFNPLTIIVLGPILSHIVYPFLERHHVRFGRINRLTFGFLLAATSGIFGGVVQYRVYKTSPCGYAASTCDDVSPISIWWQLPNVVFGAASELFCNVTAYEIAYARSPPHMKSLVMSFFLFTTALSSALSEILVPAIKDPHLVWVWIGPAIALYVQTAIFWWRHRGINEDAYMTYEDDYSDAEPITSSGNEEKK</sequence>
<evidence type="ECO:0000256" key="7">
    <source>
        <dbReference type="SAM" id="Phobius"/>
    </source>
</evidence>
<dbReference type="Gene3D" id="1.20.1250.20">
    <property type="entry name" value="MFS general substrate transporter like domains"/>
    <property type="match status" value="1"/>
</dbReference>